<gene>
    <name evidence="1" type="ORF">HYPSUDRAFT_49738</name>
</gene>
<dbReference type="SUPFAM" id="SSF52047">
    <property type="entry name" value="RNI-like"/>
    <property type="match status" value="1"/>
</dbReference>
<reference evidence="2" key="1">
    <citation type="submission" date="2014-04" db="EMBL/GenBank/DDBJ databases">
        <title>Evolutionary Origins and Diversification of the Mycorrhizal Mutualists.</title>
        <authorList>
            <consortium name="DOE Joint Genome Institute"/>
            <consortium name="Mycorrhizal Genomics Consortium"/>
            <person name="Kohler A."/>
            <person name="Kuo A."/>
            <person name="Nagy L.G."/>
            <person name="Floudas D."/>
            <person name="Copeland A."/>
            <person name="Barry K.W."/>
            <person name="Cichocki N."/>
            <person name="Veneault-Fourrey C."/>
            <person name="LaButti K."/>
            <person name="Lindquist E.A."/>
            <person name="Lipzen A."/>
            <person name="Lundell T."/>
            <person name="Morin E."/>
            <person name="Murat C."/>
            <person name="Riley R."/>
            <person name="Ohm R."/>
            <person name="Sun H."/>
            <person name="Tunlid A."/>
            <person name="Henrissat B."/>
            <person name="Grigoriev I.V."/>
            <person name="Hibbett D.S."/>
            <person name="Martin F."/>
        </authorList>
    </citation>
    <scope>NUCLEOTIDE SEQUENCE [LARGE SCALE GENOMIC DNA]</scope>
    <source>
        <strain evidence="2">FD-334 SS-4</strain>
    </source>
</reference>
<dbReference type="OMA" id="MWMESIM"/>
<evidence type="ECO:0008006" key="3">
    <source>
        <dbReference type="Google" id="ProtNLM"/>
    </source>
</evidence>
<organism evidence="1 2">
    <name type="scientific">Hypholoma sublateritium (strain FD-334 SS-4)</name>
    <dbReference type="NCBI Taxonomy" id="945553"/>
    <lineage>
        <taxon>Eukaryota</taxon>
        <taxon>Fungi</taxon>
        <taxon>Dikarya</taxon>
        <taxon>Basidiomycota</taxon>
        <taxon>Agaricomycotina</taxon>
        <taxon>Agaricomycetes</taxon>
        <taxon>Agaricomycetidae</taxon>
        <taxon>Agaricales</taxon>
        <taxon>Agaricineae</taxon>
        <taxon>Strophariaceae</taxon>
        <taxon>Hypholoma</taxon>
    </lineage>
</organism>
<dbReference type="Proteomes" id="UP000054270">
    <property type="component" value="Unassembled WGS sequence"/>
</dbReference>
<dbReference type="EMBL" id="KN817725">
    <property type="protein sequence ID" value="KJA13646.1"/>
    <property type="molecule type" value="Genomic_DNA"/>
</dbReference>
<name>A0A0D2NAM3_HYPSF</name>
<dbReference type="OrthoDB" id="3256367at2759"/>
<accession>A0A0D2NAM3</accession>
<dbReference type="AlphaFoldDB" id="A0A0D2NAM3"/>
<evidence type="ECO:0000313" key="1">
    <source>
        <dbReference type="EMBL" id="KJA13646.1"/>
    </source>
</evidence>
<dbReference type="Gene3D" id="3.80.10.10">
    <property type="entry name" value="Ribonuclease Inhibitor"/>
    <property type="match status" value="1"/>
</dbReference>
<keyword evidence="2" id="KW-1185">Reference proteome</keyword>
<sequence>MDTLPTELHALICQKACADYGSTIRSLNSVSRYFHEVSRSYLYHRTSAFGTAQALRLLERLERTPPRLREIHHLFLSDVSPDASSSKFPKRLTDRETQALTRIIILAAPTLHSFALVAHSLYCSTALIARVWRTSFPHLQRLALSGFYPFPSAPGRFPKLSHLHLDGNRNPHGLLQMGALEDACPTLSTLRISGLGAAGAFVVELEEALAGDEVFDELSDYTAPTRLPPSIRAVTLQAAPEPPTASMEAYSGSAARMKDTILLGRLEALKQRKAKDGERMRIRVLERNSTMISPEDIRREWLSGVSS</sequence>
<evidence type="ECO:0000313" key="2">
    <source>
        <dbReference type="Proteomes" id="UP000054270"/>
    </source>
</evidence>
<protein>
    <recommendedName>
        <fullName evidence="3">F-box domain-containing protein</fullName>
    </recommendedName>
</protein>
<dbReference type="InterPro" id="IPR032675">
    <property type="entry name" value="LRR_dom_sf"/>
</dbReference>
<dbReference type="STRING" id="945553.A0A0D2NAM3"/>
<proteinExistence type="predicted"/>